<feature type="domain" description="C2H2-type" evidence="10">
    <location>
        <begin position="117"/>
        <end position="141"/>
    </location>
</feature>
<dbReference type="AlphaFoldDB" id="A0A7R9LG12"/>
<dbReference type="Proteomes" id="UP000728032">
    <property type="component" value="Unassembled WGS sequence"/>
</dbReference>
<dbReference type="PANTHER" id="PTHR46179">
    <property type="entry name" value="ZINC FINGER PROTEIN"/>
    <property type="match status" value="1"/>
</dbReference>
<dbReference type="PROSITE" id="PS00028">
    <property type="entry name" value="ZINC_FINGER_C2H2_1"/>
    <property type="match status" value="3"/>
</dbReference>
<gene>
    <name evidence="11" type="ORF">ONB1V03_LOCUS2423</name>
</gene>
<proteinExistence type="predicted"/>
<keyword evidence="6" id="KW-0804">Transcription</keyword>
<feature type="domain" description="C2H2-type" evidence="10">
    <location>
        <begin position="423"/>
        <end position="453"/>
    </location>
</feature>
<keyword evidence="3 8" id="KW-0863">Zinc-finger</keyword>
<keyword evidence="12" id="KW-1185">Reference proteome</keyword>
<evidence type="ECO:0000256" key="7">
    <source>
        <dbReference type="ARBA" id="ARBA00023242"/>
    </source>
</evidence>
<dbReference type="GO" id="GO:0005634">
    <property type="term" value="C:nucleus"/>
    <property type="evidence" value="ECO:0007669"/>
    <property type="project" value="UniProtKB-SubCell"/>
</dbReference>
<dbReference type="GO" id="GO:0006357">
    <property type="term" value="P:regulation of transcription by RNA polymerase II"/>
    <property type="evidence" value="ECO:0007669"/>
    <property type="project" value="TreeGrafter"/>
</dbReference>
<evidence type="ECO:0000256" key="5">
    <source>
        <dbReference type="ARBA" id="ARBA00023015"/>
    </source>
</evidence>
<dbReference type="EMBL" id="OC915375">
    <property type="protein sequence ID" value="CAD7640171.1"/>
    <property type="molecule type" value="Genomic_DNA"/>
</dbReference>
<evidence type="ECO:0000256" key="9">
    <source>
        <dbReference type="SAM" id="MobiDB-lite"/>
    </source>
</evidence>
<reference evidence="11" key="1">
    <citation type="submission" date="2020-11" db="EMBL/GenBank/DDBJ databases">
        <authorList>
            <person name="Tran Van P."/>
        </authorList>
    </citation>
    <scope>NUCLEOTIDE SEQUENCE</scope>
</reference>
<feature type="region of interest" description="Disordered" evidence="9">
    <location>
        <begin position="93"/>
        <end position="114"/>
    </location>
</feature>
<dbReference type="SMART" id="SM00355">
    <property type="entry name" value="ZnF_C2H2"/>
    <property type="match status" value="10"/>
</dbReference>
<dbReference type="GO" id="GO:0008270">
    <property type="term" value="F:zinc ion binding"/>
    <property type="evidence" value="ECO:0007669"/>
    <property type="project" value="UniProtKB-KW"/>
</dbReference>
<evidence type="ECO:0000256" key="1">
    <source>
        <dbReference type="ARBA" id="ARBA00004123"/>
    </source>
</evidence>
<feature type="domain" description="C2H2-type" evidence="10">
    <location>
        <begin position="147"/>
        <end position="177"/>
    </location>
</feature>
<dbReference type="InterPro" id="IPR013087">
    <property type="entry name" value="Znf_C2H2_type"/>
</dbReference>
<evidence type="ECO:0000256" key="4">
    <source>
        <dbReference type="ARBA" id="ARBA00022833"/>
    </source>
</evidence>
<keyword evidence="2" id="KW-0479">Metal-binding</keyword>
<dbReference type="EMBL" id="CAJPVJ010000550">
    <property type="protein sequence ID" value="CAG2162835.1"/>
    <property type="molecule type" value="Genomic_DNA"/>
</dbReference>
<evidence type="ECO:0000256" key="6">
    <source>
        <dbReference type="ARBA" id="ARBA00023163"/>
    </source>
</evidence>
<evidence type="ECO:0000256" key="3">
    <source>
        <dbReference type="ARBA" id="ARBA00022771"/>
    </source>
</evidence>
<evidence type="ECO:0000256" key="2">
    <source>
        <dbReference type="ARBA" id="ARBA00022723"/>
    </source>
</evidence>
<sequence>MVQIYDKYVKYLRELSENLNKEFVSIGYQTSDESVDQLMTNSEDNGNDGHESNDENSVQITAVFHSRSKTRDKQIVTESKRCEEKPSFRPLVCNTNNSHTGATTASSSQPLDESQQYRCDRHECDYTTRDKQQLIEHQLTHPRNCRFKCLICECSQSFQSQLNLTQHQLTQHPDAYPDIPWIECTHKGCQYRTKFKSYIRKHKKKHIGANKAYVRQPNDKIIVAINSSKGKTSGSSNSEKRVNSHTSATTLLTQRMKKLGTNVQQYRCDRQGCDFTTEFRVRLIRHQLSHSTGGRLVCCSQSFQSERSYAQHQMNTHPDAFPDIPWIECSHTGCQFRTKSNVYINKHLKRHKVFSENVTYSCDYEGCDYKTLYRRCLTGHQKTHLVMKATVNVPCEWPNCPKVFRSAQYMRVHMNTHTTYVVYRCHYPGCGKPFWSNKSMRIHFKTHHMGNYRHQTTGTHDRITDNTSAGSSAQEVENRQEFKCLVNECNKFFKTYSDLNEDNNRLHAIPRQQTGDRNGRRGQEVEKIGLQTDIRPDIKHQTDIDLSHGLNNRFEVGKIYRKEALSSESDTILSSHSTLSMSETTSSLSLICFRVDSRVDDFLQNPYIASPVNTPFPECPFSCLSSICLLPQTNEQPSHLHR</sequence>
<feature type="region of interest" description="Disordered" evidence="9">
    <location>
        <begin position="38"/>
        <end position="57"/>
    </location>
</feature>
<evidence type="ECO:0000256" key="8">
    <source>
        <dbReference type="PROSITE-ProRule" id="PRU00042"/>
    </source>
</evidence>
<dbReference type="InterPro" id="IPR051061">
    <property type="entry name" value="Zinc_finger_trans_reg"/>
</dbReference>
<organism evidence="11">
    <name type="scientific">Oppiella nova</name>
    <dbReference type="NCBI Taxonomy" id="334625"/>
    <lineage>
        <taxon>Eukaryota</taxon>
        <taxon>Metazoa</taxon>
        <taxon>Ecdysozoa</taxon>
        <taxon>Arthropoda</taxon>
        <taxon>Chelicerata</taxon>
        <taxon>Arachnida</taxon>
        <taxon>Acari</taxon>
        <taxon>Acariformes</taxon>
        <taxon>Sarcoptiformes</taxon>
        <taxon>Oribatida</taxon>
        <taxon>Brachypylina</taxon>
        <taxon>Oppioidea</taxon>
        <taxon>Oppiidae</taxon>
        <taxon>Oppiella</taxon>
    </lineage>
</organism>
<dbReference type="InterPro" id="IPR036236">
    <property type="entry name" value="Znf_C2H2_sf"/>
</dbReference>
<keyword evidence="7" id="KW-0539">Nucleus</keyword>
<comment type="subcellular location">
    <subcellularLocation>
        <location evidence="1">Nucleus</location>
    </subcellularLocation>
</comment>
<dbReference type="Pfam" id="PF00096">
    <property type="entry name" value="zf-C2H2"/>
    <property type="match status" value="1"/>
</dbReference>
<evidence type="ECO:0000313" key="12">
    <source>
        <dbReference type="Proteomes" id="UP000728032"/>
    </source>
</evidence>
<dbReference type="OrthoDB" id="3561125at2759"/>
<dbReference type="SUPFAM" id="SSF57667">
    <property type="entry name" value="beta-beta-alpha zinc fingers"/>
    <property type="match status" value="2"/>
</dbReference>
<dbReference type="PROSITE" id="PS50157">
    <property type="entry name" value="ZINC_FINGER_C2H2_2"/>
    <property type="match status" value="5"/>
</dbReference>
<evidence type="ECO:0000313" key="11">
    <source>
        <dbReference type="EMBL" id="CAD7640171.1"/>
    </source>
</evidence>
<keyword evidence="4" id="KW-0862">Zinc</keyword>
<accession>A0A7R9LG12</accession>
<dbReference type="Gene3D" id="3.30.160.60">
    <property type="entry name" value="Classic Zinc Finger"/>
    <property type="match status" value="3"/>
</dbReference>
<protein>
    <recommendedName>
        <fullName evidence="10">C2H2-type domain-containing protein</fullName>
    </recommendedName>
</protein>
<feature type="domain" description="C2H2-type" evidence="10">
    <location>
        <begin position="482"/>
        <end position="512"/>
    </location>
</feature>
<feature type="domain" description="C2H2-type" evidence="10">
    <location>
        <begin position="393"/>
        <end position="418"/>
    </location>
</feature>
<evidence type="ECO:0000259" key="10">
    <source>
        <dbReference type="PROSITE" id="PS50157"/>
    </source>
</evidence>
<keyword evidence="5" id="KW-0805">Transcription regulation</keyword>
<name>A0A7R9LG12_9ACAR</name>
<dbReference type="PANTHER" id="PTHR46179:SF13">
    <property type="entry name" value="C2H2-TYPE DOMAIN-CONTAINING PROTEIN"/>
    <property type="match status" value="1"/>
</dbReference>